<evidence type="ECO:0000313" key="6">
    <source>
        <dbReference type="Proteomes" id="UP000613208"/>
    </source>
</evidence>
<dbReference type="InterPro" id="IPR011037">
    <property type="entry name" value="Pyrv_Knase-like_insert_dom_sf"/>
</dbReference>
<name>A0A916Q8X7_9FIRM</name>
<dbReference type="InterPro" id="IPR001453">
    <property type="entry name" value="MoaB/Mog_dom"/>
</dbReference>
<evidence type="ECO:0000256" key="3">
    <source>
        <dbReference type="ARBA" id="ARBA00023150"/>
    </source>
</evidence>
<dbReference type="Gene3D" id="2.40.33.20">
    <property type="entry name" value="PK beta-barrel domain-like"/>
    <property type="match status" value="1"/>
</dbReference>
<dbReference type="NCBIfam" id="TIGR00177">
    <property type="entry name" value="molyb_syn"/>
    <property type="match status" value="1"/>
</dbReference>
<comment type="pathway">
    <text evidence="2">Cofactor biosynthesis; molybdopterin biosynthesis.</text>
</comment>
<dbReference type="Gene3D" id="3.40.980.10">
    <property type="entry name" value="MoaB/Mog-like domain"/>
    <property type="match status" value="1"/>
</dbReference>
<dbReference type="InterPro" id="IPR005302">
    <property type="entry name" value="MoCF_Sase_C"/>
</dbReference>
<dbReference type="CDD" id="cd00886">
    <property type="entry name" value="MogA_MoaB"/>
    <property type="match status" value="1"/>
</dbReference>
<gene>
    <name evidence="5" type="ORF">ANBU17_15780</name>
</gene>
<dbReference type="PROSITE" id="PS01078">
    <property type="entry name" value="MOCF_BIOSYNTHESIS_1"/>
    <property type="match status" value="1"/>
</dbReference>
<feature type="domain" description="MOSC" evidence="4">
    <location>
        <begin position="19"/>
        <end position="143"/>
    </location>
</feature>
<dbReference type="EMBL" id="BLYI01000031">
    <property type="protein sequence ID" value="GFO85231.1"/>
    <property type="molecule type" value="Genomic_DNA"/>
</dbReference>
<dbReference type="Pfam" id="PF03473">
    <property type="entry name" value="MOSC"/>
    <property type="match status" value="1"/>
</dbReference>
<keyword evidence="6" id="KW-1185">Reference proteome</keyword>
<dbReference type="GO" id="GO:0030151">
    <property type="term" value="F:molybdenum ion binding"/>
    <property type="evidence" value="ECO:0007669"/>
    <property type="project" value="InterPro"/>
</dbReference>
<dbReference type="GO" id="GO:0006777">
    <property type="term" value="P:Mo-molybdopterin cofactor biosynthetic process"/>
    <property type="evidence" value="ECO:0007669"/>
    <property type="project" value="UniProtKB-KW"/>
</dbReference>
<dbReference type="InterPro" id="IPR008284">
    <property type="entry name" value="MoCF_biosynth_CS"/>
</dbReference>
<evidence type="ECO:0000256" key="2">
    <source>
        <dbReference type="ARBA" id="ARBA00005046"/>
    </source>
</evidence>
<comment type="caution">
    <text evidence="5">The sequence shown here is derived from an EMBL/GenBank/DDBJ whole genome shotgun (WGS) entry which is preliminary data.</text>
</comment>
<dbReference type="GO" id="GO:0003824">
    <property type="term" value="F:catalytic activity"/>
    <property type="evidence" value="ECO:0007669"/>
    <property type="project" value="InterPro"/>
</dbReference>
<dbReference type="InterPro" id="IPR051920">
    <property type="entry name" value="MPT_Adenylyltrnsfr/MoaC-Rel"/>
</dbReference>
<dbReference type="SUPFAM" id="SSF53218">
    <property type="entry name" value="Molybdenum cofactor biosynthesis proteins"/>
    <property type="match status" value="1"/>
</dbReference>
<dbReference type="InterPro" id="IPR036425">
    <property type="entry name" value="MoaB/Mog-like_dom_sf"/>
</dbReference>
<dbReference type="PANTHER" id="PTHR43764">
    <property type="entry name" value="MOLYBDENUM COFACTOR BIOSYNTHESIS"/>
    <property type="match status" value="1"/>
</dbReference>
<dbReference type="GO" id="GO:0030170">
    <property type="term" value="F:pyridoxal phosphate binding"/>
    <property type="evidence" value="ECO:0007669"/>
    <property type="project" value="InterPro"/>
</dbReference>
<comment type="function">
    <text evidence="1">May be involved in the biosynthesis of molybdopterin.</text>
</comment>
<organism evidence="5 6">
    <name type="scientific">Anaerostipes butyraticus</name>
    <dbReference type="NCBI Taxonomy" id="645466"/>
    <lineage>
        <taxon>Bacteria</taxon>
        <taxon>Bacillati</taxon>
        <taxon>Bacillota</taxon>
        <taxon>Clostridia</taxon>
        <taxon>Lachnospirales</taxon>
        <taxon>Lachnospiraceae</taxon>
        <taxon>Anaerostipes</taxon>
    </lineage>
</organism>
<dbReference type="AlphaFoldDB" id="A0A916Q8X7"/>
<dbReference type="PANTHER" id="PTHR43764:SF1">
    <property type="entry name" value="MOLYBDOPTERIN MOLYBDOTRANSFERASE"/>
    <property type="match status" value="1"/>
</dbReference>
<sequence length="316" mass="34229">MKGYVKAVCISKERGTVKQNVKKAVLKEQYGLEGDAHAGKWHRQVSLLSQDKVEEFNQKGGMAGPGDFGENILLEGIDLAALPVGTILECGTARLKITQIGKECHHHCEIYQRVGDCIMPREGIFAEVLSGGEITVGDQIRVTSQPEDDPLTAAVITLSDKGFAGERKDTSGPRAAKILREYGYEVVEEVLLPDEQKKIEKELIRLSDSRQVSLILTTGGTGFSMRDRTPEATLAVADRQAPGIAEAIRAGSMEITKRAMLSRGVSVIRGRTLIINLPGSEKAVAESLSFIMDSLEHGIRILRGTASECGAACKEK</sequence>
<evidence type="ECO:0000313" key="5">
    <source>
        <dbReference type="EMBL" id="GFO85231.1"/>
    </source>
</evidence>
<dbReference type="PROSITE" id="PS51340">
    <property type="entry name" value="MOSC"/>
    <property type="match status" value="1"/>
</dbReference>
<proteinExistence type="predicted"/>
<dbReference type="Proteomes" id="UP000613208">
    <property type="component" value="Unassembled WGS sequence"/>
</dbReference>
<evidence type="ECO:0000259" key="4">
    <source>
        <dbReference type="PROSITE" id="PS51340"/>
    </source>
</evidence>
<evidence type="ECO:0000256" key="1">
    <source>
        <dbReference type="ARBA" id="ARBA00003487"/>
    </source>
</evidence>
<dbReference type="Pfam" id="PF00994">
    <property type="entry name" value="MoCF_biosynth"/>
    <property type="match status" value="1"/>
</dbReference>
<reference evidence="5" key="1">
    <citation type="submission" date="2020-06" db="EMBL/GenBank/DDBJ databases">
        <title>Characterization of fructooligosaccharide metabolism and fructooligosaccharide-degrading enzymes in human commensal butyrate producers.</title>
        <authorList>
            <person name="Tanno H."/>
            <person name="Fujii T."/>
            <person name="Hirano K."/>
            <person name="Maeno S."/>
            <person name="Tonozuka T."/>
            <person name="Sakamoto M."/>
            <person name="Ohkuma M."/>
            <person name="Tochio T."/>
            <person name="Endo A."/>
        </authorList>
    </citation>
    <scope>NUCLEOTIDE SEQUENCE</scope>
    <source>
        <strain evidence="5">JCM 17466</strain>
    </source>
</reference>
<dbReference type="RefSeq" id="WP_201310933.1">
    <property type="nucleotide sequence ID" value="NZ_BLYI01000031.1"/>
</dbReference>
<protein>
    <recommendedName>
        <fullName evidence="4">MOSC domain-containing protein</fullName>
    </recommendedName>
</protein>
<dbReference type="SMART" id="SM00852">
    <property type="entry name" value="MoCF_biosynth"/>
    <property type="match status" value="1"/>
</dbReference>
<dbReference type="SUPFAM" id="SSF50800">
    <property type="entry name" value="PK beta-barrel domain-like"/>
    <property type="match status" value="1"/>
</dbReference>
<keyword evidence="3" id="KW-0501">Molybdenum cofactor biosynthesis</keyword>
<accession>A0A916Q8X7</accession>